<evidence type="ECO:0000256" key="4">
    <source>
        <dbReference type="ARBA" id="ARBA00022989"/>
    </source>
</evidence>
<dbReference type="Pfam" id="PF04103">
    <property type="entry name" value="CD20"/>
    <property type="match status" value="1"/>
</dbReference>
<comment type="subcellular location">
    <subcellularLocation>
        <location evidence="1">Membrane</location>
        <topology evidence="1">Multi-pass membrane protein</topology>
    </subcellularLocation>
</comment>
<keyword evidence="4 6" id="KW-1133">Transmembrane helix</keyword>
<dbReference type="EMBL" id="KB291799">
    <property type="protein sequence ID" value="ELU18745.1"/>
    <property type="molecule type" value="Genomic_DNA"/>
</dbReference>
<evidence type="ECO:0000256" key="2">
    <source>
        <dbReference type="ARBA" id="ARBA00009565"/>
    </source>
</evidence>
<keyword evidence="5 6" id="KW-0472">Membrane</keyword>
<evidence type="ECO:0000256" key="6">
    <source>
        <dbReference type="SAM" id="Phobius"/>
    </source>
</evidence>
<evidence type="ECO:0000313" key="9">
    <source>
        <dbReference type="Proteomes" id="UP000014760"/>
    </source>
</evidence>
<dbReference type="InterPro" id="IPR030417">
    <property type="entry name" value="MS4A"/>
</dbReference>
<dbReference type="InterPro" id="IPR007237">
    <property type="entry name" value="CD20-like"/>
</dbReference>
<comment type="similarity">
    <text evidence="2">Belongs to the MS4A family.</text>
</comment>
<evidence type="ECO:0000313" key="8">
    <source>
        <dbReference type="EnsemblMetazoa" id="CapteP218473"/>
    </source>
</evidence>
<reference evidence="7 9" key="2">
    <citation type="journal article" date="2013" name="Nature">
        <title>Insights into bilaterian evolution from three spiralian genomes.</title>
        <authorList>
            <person name="Simakov O."/>
            <person name="Marletaz F."/>
            <person name="Cho S.J."/>
            <person name="Edsinger-Gonzales E."/>
            <person name="Havlak P."/>
            <person name="Hellsten U."/>
            <person name="Kuo D.H."/>
            <person name="Larsson T."/>
            <person name="Lv J."/>
            <person name="Arendt D."/>
            <person name="Savage R."/>
            <person name="Osoegawa K."/>
            <person name="de Jong P."/>
            <person name="Grimwood J."/>
            <person name="Chapman J.A."/>
            <person name="Shapiro H."/>
            <person name="Aerts A."/>
            <person name="Otillar R.P."/>
            <person name="Terry A.Y."/>
            <person name="Boore J.L."/>
            <person name="Grigoriev I.V."/>
            <person name="Lindberg D.R."/>
            <person name="Seaver E.C."/>
            <person name="Weisblat D.A."/>
            <person name="Putnam N.H."/>
            <person name="Rokhsar D.S."/>
        </authorList>
    </citation>
    <scope>NUCLEOTIDE SEQUENCE</scope>
    <source>
        <strain evidence="7 9">I ESC-2004</strain>
    </source>
</reference>
<feature type="transmembrane region" description="Helical" evidence="6">
    <location>
        <begin position="40"/>
        <end position="66"/>
    </location>
</feature>
<reference evidence="8" key="3">
    <citation type="submission" date="2015-06" db="UniProtKB">
        <authorList>
            <consortium name="EnsemblMetazoa"/>
        </authorList>
    </citation>
    <scope>IDENTIFICATION</scope>
</reference>
<gene>
    <name evidence="7" type="ORF">CAPTEDRAFT_218473</name>
</gene>
<dbReference type="Proteomes" id="UP000014760">
    <property type="component" value="Unassembled WGS sequence"/>
</dbReference>
<dbReference type="AlphaFoldDB" id="R7VMF4"/>
<dbReference type="EMBL" id="AMQN01000514">
    <property type="status" value="NOT_ANNOTATED_CDS"/>
    <property type="molecule type" value="Genomic_DNA"/>
</dbReference>
<keyword evidence="3 6" id="KW-0812">Transmembrane</keyword>
<dbReference type="HOGENOM" id="CLU_077490_0_0_1"/>
<dbReference type="OrthoDB" id="10071849at2759"/>
<dbReference type="EnsemblMetazoa" id="CapteT218473">
    <property type="protein sequence ID" value="CapteP218473"/>
    <property type="gene ID" value="CapteG218473"/>
</dbReference>
<feature type="transmembrane region" description="Helical" evidence="6">
    <location>
        <begin position="103"/>
        <end position="125"/>
    </location>
</feature>
<accession>R7VMF4</accession>
<evidence type="ECO:0000256" key="5">
    <source>
        <dbReference type="ARBA" id="ARBA00023136"/>
    </source>
</evidence>
<organism evidence="7">
    <name type="scientific">Capitella teleta</name>
    <name type="common">Polychaete worm</name>
    <dbReference type="NCBI Taxonomy" id="283909"/>
    <lineage>
        <taxon>Eukaryota</taxon>
        <taxon>Metazoa</taxon>
        <taxon>Spiralia</taxon>
        <taxon>Lophotrochozoa</taxon>
        <taxon>Annelida</taxon>
        <taxon>Polychaeta</taxon>
        <taxon>Sedentaria</taxon>
        <taxon>Scolecida</taxon>
        <taxon>Capitellidae</taxon>
        <taxon>Capitella</taxon>
    </lineage>
</organism>
<feature type="transmembrane region" description="Helical" evidence="6">
    <location>
        <begin position="72"/>
        <end position="91"/>
    </location>
</feature>
<protein>
    <submittedName>
        <fullName evidence="7 8">Uncharacterized protein</fullName>
    </submittedName>
</protein>
<name>R7VMF4_CAPTE</name>
<reference evidence="9" key="1">
    <citation type="submission" date="2012-12" db="EMBL/GenBank/DDBJ databases">
        <authorList>
            <person name="Hellsten U."/>
            <person name="Grimwood J."/>
            <person name="Chapman J.A."/>
            <person name="Shapiro H."/>
            <person name="Aerts A."/>
            <person name="Otillar R.P."/>
            <person name="Terry A.Y."/>
            <person name="Boore J.L."/>
            <person name="Simakov O."/>
            <person name="Marletaz F."/>
            <person name="Cho S.-J."/>
            <person name="Edsinger-Gonzales E."/>
            <person name="Havlak P."/>
            <person name="Kuo D.-H."/>
            <person name="Larsson T."/>
            <person name="Lv J."/>
            <person name="Arendt D."/>
            <person name="Savage R."/>
            <person name="Osoegawa K."/>
            <person name="de Jong P."/>
            <person name="Lindberg D.R."/>
            <person name="Seaver E.C."/>
            <person name="Weisblat D.A."/>
            <person name="Putnam N.H."/>
            <person name="Grigoriev I.V."/>
            <person name="Rokhsar D.S."/>
        </authorList>
    </citation>
    <scope>NUCLEOTIDE SEQUENCE</scope>
    <source>
        <strain evidence="9">I ESC-2004</strain>
    </source>
</reference>
<evidence type="ECO:0000256" key="3">
    <source>
        <dbReference type="ARBA" id="ARBA00022692"/>
    </source>
</evidence>
<dbReference type="GO" id="GO:0016020">
    <property type="term" value="C:membrane"/>
    <property type="evidence" value="ECO:0007669"/>
    <property type="project" value="UniProtKB-SubCell"/>
</dbReference>
<keyword evidence="9" id="KW-1185">Reference proteome</keyword>
<dbReference type="PANTHER" id="PTHR23320:SF130">
    <property type="entry name" value="TRANSMEMBRANE PROTEIN 212"/>
    <property type="match status" value="1"/>
</dbReference>
<evidence type="ECO:0000256" key="1">
    <source>
        <dbReference type="ARBA" id="ARBA00004141"/>
    </source>
</evidence>
<proteinExistence type="inferred from homology"/>
<dbReference type="PANTHER" id="PTHR23320">
    <property type="entry name" value="MEMBRANE-SPANNING 4-DOMAINS SUBFAMILY A MS4A -RELATED"/>
    <property type="match status" value="1"/>
</dbReference>
<evidence type="ECO:0000313" key="7">
    <source>
        <dbReference type="EMBL" id="ELU18745.1"/>
    </source>
</evidence>
<sequence length="185" mass="19441">MQVQQVGQQQPQYVIQGSMPSQTYIQGQQEFPNYKWRNSYIVGISHIVIGILCIIFGGAALGVHAWGAVVGHGIWGGIMFIITGALALVASKTKSYCSISSHLGLACSSMAIALLGFILCIAGCYDDWMQVPNMAATGVNLVPAAASGHQAQALAGVHRAQAEPLSLEAAAQNAEDLPPKYDSVG</sequence>